<dbReference type="Proteomes" id="UP000095229">
    <property type="component" value="Unassembled WGS sequence"/>
</dbReference>
<dbReference type="EMBL" id="LSOG01000057">
    <property type="protein sequence ID" value="OEH47063.1"/>
    <property type="molecule type" value="Genomic_DNA"/>
</dbReference>
<feature type="region of interest" description="Disordered" evidence="1">
    <location>
        <begin position="539"/>
        <end position="558"/>
    </location>
</feature>
<dbReference type="PANTHER" id="PTHR40940:SF1">
    <property type="entry name" value="PROTEIN BATD"/>
    <property type="match status" value="1"/>
</dbReference>
<keyword evidence="3" id="KW-0732">Signal</keyword>
<comment type="caution">
    <text evidence="5">The sequence shown here is derived from an EMBL/GenBank/DDBJ whole genome shotgun (WGS) entry which is preliminary data.</text>
</comment>
<keyword evidence="6" id="KW-1185">Reference proteome</keyword>
<dbReference type="InterPro" id="IPR025738">
    <property type="entry name" value="BatD"/>
</dbReference>
<feature type="domain" description="DUF7939" evidence="4">
    <location>
        <begin position="456"/>
        <end position="541"/>
    </location>
</feature>
<dbReference type="InterPro" id="IPR057699">
    <property type="entry name" value="DUF7939"/>
</dbReference>
<keyword evidence="2" id="KW-0472">Membrane</keyword>
<feature type="chain" id="PRO_5009179628" description="DUF7939 domain-containing protein" evidence="3">
    <location>
        <begin position="23"/>
        <end position="558"/>
    </location>
</feature>
<proteinExistence type="predicted"/>
<dbReference type="AlphaFoldDB" id="A0A1E5JRM9"/>
<feature type="signal peptide" evidence="3">
    <location>
        <begin position="1"/>
        <end position="22"/>
    </location>
</feature>
<feature type="compositionally biased region" description="Basic and acidic residues" evidence="1">
    <location>
        <begin position="539"/>
        <end position="549"/>
    </location>
</feature>
<dbReference type="OrthoDB" id="5293418at2"/>
<feature type="region of interest" description="Disordered" evidence="1">
    <location>
        <begin position="377"/>
        <end position="409"/>
    </location>
</feature>
<dbReference type="Pfam" id="PF13584">
    <property type="entry name" value="BatD"/>
    <property type="match status" value="1"/>
</dbReference>
<protein>
    <recommendedName>
        <fullName evidence="4">DUF7939 domain-containing protein</fullName>
    </recommendedName>
</protein>
<dbReference type="PATRIC" id="fig|45071.7.peg.1973"/>
<dbReference type="STRING" id="45071.Lpar_0672"/>
<feature type="region of interest" description="Disordered" evidence="1">
    <location>
        <begin position="120"/>
        <end position="139"/>
    </location>
</feature>
<keyword evidence="2" id="KW-0812">Transmembrane</keyword>
<feature type="compositionally biased region" description="Low complexity" evidence="1">
    <location>
        <begin position="380"/>
        <end position="391"/>
    </location>
</feature>
<organism evidence="5 6">
    <name type="scientific">Legionella parisiensis</name>
    <dbReference type="NCBI Taxonomy" id="45071"/>
    <lineage>
        <taxon>Bacteria</taxon>
        <taxon>Pseudomonadati</taxon>
        <taxon>Pseudomonadota</taxon>
        <taxon>Gammaproteobacteria</taxon>
        <taxon>Legionellales</taxon>
        <taxon>Legionellaceae</taxon>
        <taxon>Legionella</taxon>
    </lineage>
</organism>
<evidence type="ECO:0000256" key="2">
    <source>
        <dbReference type="SAM" id="Phobius"/>
    </source>
</evidence>
<accession>A0A1E5JRM9</accession>
<evidence type="ECO:0000256" key="1">
    <source>
        <dbReference type="SAM" id="MobiDB-lite"/>
    </source>
</evidence>
<keyword evidence="2" id="KW-1133">Transmembrane helix</keyword>
<feature type="transmembrane region" description="Helical" evidence="2">
    <location>
        <begin position="421"/>
        <end position="443"/>
    </location>
</feature>
<reference evidence="5 6" key="1">
    <citation type="submission" date="2016-02" db="EMBL/GenBank/DDBJ databases">
        <title>Secondary metabolites in Legionella.</title>
        <authorList>
            <person name="Tobias N.J."/>
            <person name="Bode H.B."/>
        </authorList>
    </citation>
    <scope>NUCLEOTIDE SEQUENCE [LARGE SCALE GENOMIC DNA]</scope>
    <source>
        <strain evidence="5 6">DSM 19216</strain>
    </source>
</reference>
<gene>
    <name evidence="5" type="ORF">lpari_01838</name>
</gene>
<evidence type="ECO:0000313" key="5">
    <source>
        <dbReference type="EMBL" id="OEH47063.1"/>
    </source>
</evidence>
<feature type="compositionally biased region" description="Low complexity" evidence="1">
    <location>
        <begin position="129"/>
        <end position="139"/>
    </location>
</feature>
<dbReference type="Pfam" id="PF25607">
    <property type="entry name" value="DUF7939"/>
    <property type="match status" value="1"/>
</dbReference>
<dbReference type="PANTHER" id="PTHR40940">
    <property type="entry name" value="PROTEIN BATD-RELATED"/>
    <property type="match status" value="1"/>
</dbReference>
<evidence type="ECO:0000259" key="4">
    <source>
        <dbReference type="Pfam" id="PF25607"/>
    </source>
</evidence>
<evidence type="ECO:0000313" key="6">
    <source>
        <dbReference type="Proteomes" id="UP000095229"/>
    </source>
</evidence>
<sequence length="558" mass="62587">MVSMKKIIIIAFFCLFSALVRAEVQVQVDPSQVSIDDSFSLILTQDNIQNGGVPDLTPLQKNFMILGTERRMNYSIINGQTQSSSEWTITLKPQKEGKLTIPPIKIGREYTNPATIEVTTGTTSQNAPSNNSTSSQKNQSLYLTTGVNKKNPYVNQQITYKVSLYNSKHLLDASYQGPQVENALLVPLGDEKRYQTQKNGVTFLVEEQNYAIFPQKSGSLKIKPPVFTALIYDFNPERVKATDKPINIDVQPIPKEYSGKVWLPAKQVKLMEQYEHSDQTIAQGNTLIRTVILEGVGVPAQLLPTLNFAEIDGVNVYPEKGKDKNRVTYGELIGRSEIKVTYLFNKAGKITIPELKLSWFNTETGKEEIATLPGKTFEVTPSSNPTPTANTSEDHVAKKQSVTTQTTTKKVSKSRSPTQFIWSWTIAALFACAWLITLVLWALQKSKKNAGKGQYKTALNTLHKACMQGNPQRARDALLTWSKLHWPDALILNLTDLTRLATDTSFKKQVQTLSQVLYKNKEKTLWRGDELWRSVEQMKKNNTNKKENESALPPINPS</sequence>
<feature type="compositionally biased region" description="Low complexity" evidence="1">
    <location>
        <begin position="399"/>
        <end position="409"/>
    </location>
</feature>
<name>A0A1E5JRM9_9GAMM</name>
<evidence type="ECO:0000256" key="3">
    <source>
        <dbReference type="SAM" id="SignalP"/>
    </source>
</evidence>